<organism evidence="6 7">
    <name type="scientific">Nocardia vermiculata</name>
    <dbReference type="NCBI Taxonomy" id="257274"/>
    <lineage>
        <taxon>Bacteria</taxon>
        <taxon>Bacillati</taxon>
        <taxon>Actinomycetota</taxon>
        <taxon>Actinomycetes</taxon>
        <taxon>Mycobacteriales</taxon>
        <taxon>Nocardiaceae</taxon>
        <taxon>Nocardia</taxon>
    </lineage>
</organism>
<evidence type="ECO:0000256" key="1">
    <source>
        <dbReference type="ARBA" id="ARBA00023015"/>
    </source>
</evidence>
<comment type="caution">
    <text evidence="6">The sequence shown here is derived from an EMBL/GenBank/DDBJ whole genome shotgun (WGS) entry which is preliminary data.</text>
</comment>
<dbReference type="RefSeq" id="WP_067868058.1">
    <property type="nucleotide sequence ID" value="NZ_JAAXOP010000002.1"/>
</dbReference>
<evidence type="ECO:0000313" key="7">
    <source>
        <dbReference type="Proteomes" id="UP000565711"/>
    </source>
</evidence>
<dbReference type="Pfam" id="PF00440">
    <property type="entry name" value="TetR_N"/>
    <property type="match status" value="1"/>
</dbReference>
<dbReference type="PANTHER" id="PTHR47506:SF1">
    <property type="entry name" value="HTH-TYPE TRANSCRIPTIONAL REGULATOR YJDC"/>
    <property type="match status" value="1"/>
</dbReference>
<dbReference type="InterPro" id="IPR009057">
    <property type="entry name" value="Homeodomain-like_sf"/>
</dbReference>
<evidence type="ECO:0000313" key="6">
    <source>
        <dbReference type="EMBL" id="NKY49517.1"/>
    </source>
</evidence>
<proteinExistence type="predicted"/>
<protein>
    <submittedName>
        <fullName evidence="6">TetR/AcrR family transcriptional regulator</fullName>
    </submittedName>
</protein>
<evidence type="ECO:0000256" key="4">
    <source>
        <dbReference type="PROSITE-ProRule" id="PRU00335"/>
    </source>
</evidence>
<dbReference type="Gene3D" id="1.10.10.60">
    <property type="entry name" value="Homeodomain-like"/>
    <property type="match status" value="1"/>
</dbReference>
<keyword evidence="3" id="KW-0804">Transcription</keyword>
<dbReference type="Proteomes" id="UP000565711">
    <property type="component" value="Unassembled WGS sequence"/>
</dbReference>
<sequence>MPVAFTDQERTHIADALRSTGHRLFTTVGLKKTSLAELAAGAGIVKSTFYAFFDSKEALYLDLLLARAQRVREATIDNGLHRGDDTVDALRRYLRAVVRVLDEDPLYRRLMSHPDEVALLQRKLTPEVVAAAGNNGMTELAEFIAAQQSAGEIVGDDPWVVVGTLRSALLLVLHAQEYGAAYPRILALTIDALTAGVTTRATASP</sequence>
<feature type="DNA-binding region" description="H-T-H motif" evidence="4">
    <location>
        <begin position="34"/>
        <end position="53"/>
    </location>
</feature>
<evidence type="ECO:0000259" key="5">
    <source>
        <dbReference type="PROSITE" id="PS50977"/>
    </source>
</evidence>
<dbReference type="EMBL" id="JAAXOP010000002">
    <property type="protein sequence ID" value="NKY49517.1"/>
    <property type="molecule type" value="Genomic_DNA"/>
</dbReference>
<keyword evidence="7" id="KW-1185">Reference proteome</keyword>
<dbReference type="Gene3D" id="1.10.357.10">
    <property type="entry name" value="Tetracycline Repressor, domain 2"/>
    <property type="match status" value="1"/>
</dbReference>
<gene>
    <name evidence="6" type="ORF">HGA08_04725</name>
</gene>
<evidence type="ECO:0000256" key="3">
    <source>
        <dbReference type="ARBA" id="ARBA00023163"/>
    </source>
</evidence>
<dbReference type="SUPFAM" id="SSF46689">
    <property type="entry name" value="Homeodomain-like"/>
    <property type="match status" value="1"/>
</dbReference>
<dbReference type="InterPro" id="IPR001647">
    <property type="entry name" value="HTH_TetR"/>
</dbReference>
<dbReference type="PROSITE" id="PS50977">
    <property type="entry name" value="HTH_TETR_2"/>
    <property type="match status" value="1"/>
</dbReference>
<name>A0A846XSD0_9NOCA</name>
<dbReference type="AlphaFoldDB" id="A0A846XSD0"/>
<evidence type="ECO:0000256" key="2">
    <source>
        <dbReference type="ARBA" id="ARBA00023125"/>
    </source>
</evidence>
<dbReference type="PANTHER" id="PTHR47506">
    <property type="entry name" value="TRANSCRIPTIONAL REGULATORY PROTEIN"/>
    <property type="match status" value="1"/>
</dbReference>
<accession>A0A846XSD0</accession>
<keyword evidence="2 4" id="KW-0238">DNA-binding</keyword>
<feature type="domain" description="HTH tetR-type" evidence="5">
    <location>
        <begin position="11"/>
        <end position="71"/>
    </location>
</feature>
<keyword evidence="1" id="KW-0805">Transcription regulation</keyword>
<reference evidence="6 7" key="1">
    <citation type="submission" date="2020-04" db="EMBL/GenBank/DDBJ databases">
        <title>MicrobeNet Type strains.</title>
        <authorList>
            <person name="Nicholson A.C."/>
        </authorList>
    </citation>
    <scope>NUCLEOTIDE SEQUENCE [LARGE SCALE GENOMIC DNA]</scope>
    <source>
        <strain evidence="6 7">JCM 12354</strain>
    </source>
</reference>
<dbReference type="GO" id="GO:0003677">
    <property type="term" value="F:DNA binding"/>
    <property type="evidence" value="ECO:0007669"/>
    <property type="project" value="UniProtKB-UniRule"/>
</dbReference>